<name>A0AAW9QRB5_9CHRO</name>
<proteinExistence type="predicted"/>
<keyword evidence="2" id="KW-1185">Reference proteome</keyword>
<sequence length="79" mass="9072">MNIITRIPPAYFIPIERDGDEPFRYLNAAKIESIDVDGNVVFIYLESGQKIVLTGDRARVFLNEIHQMTARYGRNEQTA</sequence>
<dbReference type="RefSeq" id="WP_332863980.1">
    <property type="nucleotide sequence ID" value="NZ_JBAFSM010000007.1"/>
</dbReference>
<dbReference type="Proteomes" id="UP001328733">
    <property type="component" value="Unassembled WGS sequence"/>
</dbReference>
<dbReference type="EMBL" id="JBAFSM010000007">
    <property type="protein sequence ID" value="MEG3436522.1"/>
    <property type="molecule type" value="Genomic_DNA"/>
</dbReference>
<dbReference type="AlphaFoldDB" id="A0AAW9QRB5"/>
<comment type="caution">
    <text evidence="1">The sequence shown here is derived from an EMBL/GenBank/DDBJ whole genome shotgun (WGS) entry which is preliminary data.</text>
</comment>
<reference evidence="1 2" key="1">
    <citation type="submission" date="2024-01" db="EMBL/GenBank/DDBJ databases">
        <title>Genomic insights into the taxonomy and metabolism of the cyanobacterium Pannus brasiliensis CCIBt3594.</title>
        <authorList>
            <person name="Machado M."/>
            <person name="Botero N.B."/>
            <person name="Andreote A.P.D."/>
            <person name="Feitosa A.M.T."/>
            <person name="Popin R."/>
            <person name="Sivonen K."/>
            <person name="Fiore M.F."/>
        </authorList>
    </citation>
    <scope>NUCLEOTIDE SEQUENCE [LARGE SCALE GENOMIC DNA]</scope>
    <source>
        <strain evidence="1 2">CCIBt3594</strain>
    </source>
</reference>
<gene>
    <name evidence="1" type="ORF">V0288_05270</name>
</gene>
<protein>
    <submittedName>
        <fullName evidence="1">Uncharacterized protein</fullName>
    </submittedName>
</protein>
<organism evidence="1 2">
    <name type="scientific">Pannus brasiliensis CCIBt3594</name>
    <dbReference type="NCBI Taxonomy" id="1427578"/>
    <lineage>
        <taxon>Bacteria</taxon>
        <taxon>Bacillati</taxon>
        <taxon>Cyanobacteriota</taxon>
        <taxon>Cyanophyceae</taxon>
        <taxon>Oscillatoriophycideae</taxon>
        <taxon>Chroococcales</taxon>
        <taxon>Microcystaceae</taxon>
        <taxon>Pannus</taxon>
    </lineage>
</organism>
<accession>A0AAW9QRB5</accession>
<evidence type="ECO:0000313" key="1">
    <source>
        <dbReference type="EMBL" id="MEG3436522.1"/>
    </source>
</evidence>
<evidence type="ECO:0000313" key="2">
    <source>
        <dbReference type="Proteomes" id="UP001328733"/>
    </source>
</evidence>